<protein>
    <submittedName>
        <fullName evidence="1">Uncharacterized protein</fullName>
    </submittedName>
</protein>
<dbReference type="HOGENOM" id="CLU_3357057_0_0_0"/>
<reference evidence="1 2" key="1">
    <citation type="journal article" date="2008" name="Biol. Direct">
        <title>Complete genome sequence of the extremely acidophilic methanotroph isolate V4, Methylacidiphilum infernorum, a representative of the bacterial phylum Verrucomicrobia.</title>
        <authorList>
            <person name="Hou S."/>
            <person name="Makarova K.S."/>
            <person name="Saw J.H."/>
            <person name="Senin P."/>
            <person name="Ly B.V."/>
            <person name="Zhou Z."/>
            <person name="Ren Y."/>
            <person name="Wang J."/>
            <person name="Galperin M.Y."/>
            <person name="Omelchenko M.V."/>
            <person name="Wolf Y.I."/>
            <person name="Yutin N."/>
            <person name="Koonin E.V."/>
            <person name="Stott M.B."/>
            <person name="Mountain B.W."/>
            <person name="Crowe M.A."/>
            <person name="Smirnova A.V."/>
            <person name="Dunfield P.F."/>
            <person name="Feng L."/>
            <person name="Wang L."/>
            <person name="Alam M."/>
        </authorList>
    </citation>
    <scope>NUCLEOTIDE SEQUENCE [LARGE SCALE GENOMIC DNA]</scope>
    <source>
        <strain evidence="2">Isolate V4</strain>
    </source>
</reference>
<accession>B3E0G6</accession>
<proteinExistence type="predicted"/>
<evidence type="ECO:0000313" key="2">
    <source>
        <dbReference type="Proteomes" id="UP000009149"/>
    </source>
</evidence>
<name>B3E0G6_METI4</name>
<organism evidence="1 2">
    <name type="scientific">Methylacidiphilum infernorum (isolate V4)</name>
    <name type="common">Methylokorus infernorum (strain V4)</name>
    <dbReference type="NCBI Taxonomy" id="481448"/>
    <lineage>
        <taxon>Bacteria</taxon>
        <taxon>Pseudomonadati</taxon>
        <taxon>Verrucomicrobiota</taxon>
        <taxon>Methylacidiphilae</taxon>
        <taxon>Methylacidiphilales</taxon>
        <taxon>Methylacidiphilaceae</taxon>
        <taxon>Methylacidiphilum (ex Ratnadevi et al. 2023)</taxon>
    </lineage>
</organism>
<evidence type="ECO:0000313" key="1">
    <source>
        <dbReference type="EMBL" id="ACD84395.1"/>
    </source>
</evidence>
<gene>
    <name evidence="1" type="ordered locus">Minf_2341</name>
</gene>
<dbReference type="KEGG" id="min:Minf_2341"/>
<dbReference type="Proteomes" id="UP000009149">
    <property type="component" value="Chromosome"/>
</dbReference>
<sequence length="36" mass="4355">MEAFFTSFDLTVGLSFWEEFRGYTIERNGPEFLNRF</sequence>
<dbReference type="AlphaFoldDB" id="B3E0G6"/>
<dbReference type="STRING" id="481448.Minf_2341"/>
<dbReference type="EMBL" id="CP000975">
    <property type="protein sequence ID" value="ACD84395.1"/>
    <property type="molecule type" value="Genomic_DNA"/>
</dbReference>